<gene>
    <name evidence="2" type="ORF">HMPREF9623_00734</name>
</gene>
<name>A0AA36Y586_9FIRM</name>
<feature type="signal peptide" evidence="1">
    <location>
        <begin position="1"/>
        <end position="26"/>
    </location>
</feature>
<dbReference type="AlphaFoldDB" id="A0AA36Y586"/>
<accession>A0AA36Y586</accession>
<dbReference type="GeneID" id="86941806"/>
<comment type="caution">
    <text evidence="2">The sequence shown here is derived from an EMBL/GenBank/DDBJ whole genome shotgun (WGS) entry which is preliminary data.</text>
</comment>
<sequence length="155" mass="16480">MRLLTKFSALGLSILLSLAAAQPAAAAVVQNNATANSRTEEVTAVIEAPSETPETAVPLPPVRNERSLGTFKTTGYSNPNGTRCADGSVPKAAHTVASDWGVLPRGSKIRFAGSDTIYTVEDNGVRGQIVDVYYATTAEAWAHGVQYREVYLILE</sequence>
<keyword evidence="1" id="KW-0732">Signal</keyword>
<dbReference type="RefSeq" id="WP_009532567.1">
    <property type="nucleotide sequence ID" value="NZ_CAJPPX010000100.1"/>
</dbReference>
<evidence type="ECO:0000313" key="2">
    <source>
        <dbReference type="EMBL" id="EHO17135.1"/>
    </source>
</evidence>
<protein>
    <recommendedName>
        <fullName evidence="4">3D domain-containing protein</fullName>
    </recommendedName>
</protein>
<proteinExistence type="predicted"/>
<evidence type="ECO:0008006" key="4">
    <source>
        <dbReference type="Google" id="ProtNLM"/>
    </source>
</evidence>
<reference evidence="2 3" key="1">
    <citation type="submission" date="2011-10" db="EMBL/GenBank/DDBJ databases">
        <title>The Genome Sequence of Lachnospiraceae bacterium ACC2.</title>
        <authorList>
            <consortium name="The Broad Institute Genome Sequencing Platform"/>
            <person name="Earl A."/>
            <person name="Ward D."/>
            <person name="Feldgarden M."/>
            <person name="Gevers D."/>
            <person name="Sizova M."/>
            <person name="Hazen A."/>
            <person name="Epstein S."/>
            <person name="Young S.K."/>
            <person name="Zeng Q."/>
            <person name="Gargeya S."/>
            <person name="Fitzgerald M."/>
            <person name="Haas B."/>
            <person name="Abouelleil A."/>
            <person name="Alvarado L."/>
            <person name="Arachchi H.M."/>
            <person name="Berlin A."/>
            <person name="Brown A."/>
            <person name="Chapman S.B."/>
            <person name="Chen Z."/>
            <person name="Dunbar C."/>
            <person name="Freedman E."/>
            <person name="Gearin G."/>
            <person name="Goldberg J."/>
            <person name="Griggs A."/>
            <person name="Gujja S."/>
            <person name="Heiman D."/>
            <person name="Howarth C."/>
            <person name="Larson L."/>
            <person name="Lui A."/>
            <person name="MacDonald P.J.P."/>
            <person name="Montmayeur A."/>
            <person name="Murphy C."/>
            <person name="Neiman D."/>
            <person name="Pearson M."/>
            <person name="Priest M."/>
            <person name="Roberts A."/>
            <person name="Saif S."/>
            <person name="Shea T."/>
            <person name="Shenoy N."/>
            <person name="Sisk P."/>
            <person name="Stolte C."/>
            <person name="Sykes S."/>
            <person name="Wortman J."/>
            <person name="Nusbaum C."/>
            <person name="Birren B."/>
        </authorList>
    </citation>
    <scope>NUCLEOTIDE SEQUENCE [LARGE SCALE GENOMIC DNA]</scope>
    <source>
        <strain evidence="2 3">ACC2</strain>
    </source>
</reference>
<feature type="chain" id="PRO_5041211238" description="3D domain-containing protein" evidence="1">
    <location>
        <begin position="27"/>
        <end position="155"/>
    </location>
</feature>
<dbReference type="InterPro" id="IPR059180">
    <property type="entry name" value="3D_YorM"/>
</dbReference>
<dbReference type="Proteomes" id="UP000018466">
    <property type="component" value="Unassembled WGS sequence"/>
</dbReference>
<evidence type="ECO:0000256" key="1">
    <source>
        <dbReference type="SAM" id="SignalP"/>
    </source>
</evidence>
<dbReference type="EMBL" id="AGEL01000006">
    <property type="protein sequence ID" value="EHO17135.1"/>
    <property type="molecule type" value="Genomic_DNA"/>
</dbReference>
<evidence type="ECO:0000313" key="3">
    <source>
        <dbReference type="Proteomes" id="UP000018466"/>
    </source>
</evidence>
<dbReference type="CDD" id="cd14667">
    <property type="entry name" value="3D_containing_proteins"/>
    <property type="match status" value="1"/>
</dbReference>
<keyword evidence="3" id="KW-1185">Reference proteome</keyword>
<organism evidence="2 3">
    <name type="scientific">Stomatobaculum longum</name>
    <dbReference type="NCBI Taxonomy" id="796942"/>
    <lineage>
        <taxon>Bacteria</taxon>
        <taxon>Bacillati</taxon>
        <taxon>Bacillota</taxon>
        <taxon>Clostridia</taxon>
        <taxon>Lachnospirales</taxon>
        <taxon>Lachnospiraceae</taxon>
        <taxon>Stomatobaculum</taxon>
    </lineage>
</organism>